<feature type="transmembrane region" description="Helical" evidence="1">
    <location>
        <begin position="230"/>
        <end position="252"/>
    </location>
</feature>
<feature type="transmembrane region" description="Helical" evidence="1">
    <location>
        <begin position="113"/>
        <end position="133"/>
    </location>
</feature>
<dbReference type="PANTHER" id="PTHR37314">
    <property type="entry name" value="SLR0142 PROTEIN"/>
    <property type="match status" value="1"/>
</dbReference>
<keyword evidence="1" id="KW-1133">Transmembrane helix</keyword>
<gene>
    <name evidence="2" type="ORF">CYD53_105128</name>
</gene>
<name>A0A2S4MCI5_9HYPH</name>
<feature type="transmembrane region" description="Helical" evidence="1">
    <location>
        <begin position="35"/>
        <end position="57"/>
    </location>
</feature>
<dbReference type="InterPro" id="IPR010699">
    <property type="entry name" value="DUF1275"/>
</dbReference>
<sequence length="262" mass="27745">MFSARETRPPISHRLADHLRSTVAVERSAIGDLRLAEVLCFIAGATNAGGFLAVGQYTSHMSGIVSSIADNVVLGSFALVGVALLALTAFLAGAGVSAILINWGRRNYKSARFAYPLFVEAILLLCFGLSGHFFNGTAVFITVAIPLLCFIMGLQNAMVTKISNARMRTTHVTGMVTDLGIELGKLVYVNVAPGRRLKVVASRKKLRMLTTLIGLFLLGGIAGAVGFKQIGYITTVPLAIALVLLAGFPLILTHPRPPLGKG</sequence>
<evidence type="ECO:0000313" key="3">
    <source>
        <dbReference type="Proteomes" id="UP000236919"/>
    </source>
</evidence>
<dbReference type="OrthoDB" id="270162at2"/>
<proteinExistence type="predicted"/>
<dbReference type="PANTHER" id="PTHR37314:SF4">
    <property type="entry name" value="UPF0700 TRANSMEMBRANE PROTEIN YOAK"/>
    <property type="match status" value="1"/>
</dbReference>
<evidence type="ECO:0000256" key="1">
    <source>
        <dbReference type="SAM" id="Phobius"/>
    </source>
</evidence>
<accession>A0A2S4MCI5</accession>
<dbReference type="Proteomes" id="UP000236919">
    <property type="component" value="Unassembled WGS sequence"/>
</dbReference>
<organism evidence="2 3">
    <name type="scientific">Bosea psychrotolerans</name>
    <dbReference type="NCBI Taxonomy" id="1871628"/>
    <lineage>
        <taxon>Bacteria</taxon>
        <taxon>Pseudomonadati</taxon>
        <taxon>Pseudomonadota</taxon>
        <taxon>Alphaproteobacteria</taxon>
        <taxon>Hyphomicrobiales</taxon>
        <taxon>Boseaceae</taxon>
        <taxon>Bosea</taxon>
    </lineage>
</organism>
<keyword evidence="1" id="KW-0812">Transmembrane</keyword>
<keyword evidence="1" id="KW-0472">Membrane</keyword>
<feature type="transmembrane region" description="Helical" evidence="1">
    <location>
        <begin position="139"/>
        <end position="159"/>
    </location>
</feature>
<dbReference type="AlphaFoldDB" id="A0A2S4MCI5"/>
<feature type="transmembrane region" description="Helical" evidence="1">
    <location>
        <begin position="77"/>
        <end position="101"/>
    </location>
</feature>
<reference evidence="2 3" key="1">
    <citation type="submission" date="2018-01" db="EMBL/GenBank/DDBJ databases">
        <title>Genomic Encyclopedia of Type Strains, Phase III (KMG-III): the genomes of soil and plant-associated and newly described type strains.</title>
        <authorList>
            <person name="Whitman W."/>
        </authorList>
    </citation>
    <scope>NUCLEOTIDE SEQUENCE [LARGE SCALE GENOMIC DNA]</scope>
    <source>
        <strain evidence="2 3">1131</strain>
    </source>
</reference>
<dbReference type="RefSeq" id="WP_103718088.1">
    <property type="nucleotide sequence ID" value="NZ_PQFZ01000005.1"/>
</dbReference>
<comment type="caution">
    <text evidence="2">The sequence shown here is derived from an EMBL/GenBank/DDBJ whole genome shotgun (WGS) entry which is preliminary data.</text>
</comment>
<protein>
    <submittedName>
        <fullName evidence="2">Uncharacterized membrane protein YoaK (UPF0700 family)</fullName>
    </submittedName>
</protein>
<dbReference type="EMBL" id="PQFZ01000005">
    <property type="protein sequence ID" value="POR52463.1"/>
    <property type="molecule type" value="Genomic_DNA"/>
</dbReference>
<feature type="transmembrane region" description="Helical" evidence="1">
    <location>
        <begin position="206"/>
        <end position="224"/>
    </location>
</feature>
<evidence type="ECO:0000313" key="2">
    <source>
        <dbReference type="EMBL" id="POR52463.1"/>
    </source>
</evidence>
<dbReference type="Pfam" id="PF06912">
    <property type="entry name" value="DUF1275"/>
    <property type="match status" value="1"/>
</dbReference>
<keyword evidence="3" id="KW-1185">Reference proteome</keyword>